<sequence>MATPAAVAAAAAAAVPESSDNSSGPKPDSKRKRIRKACDDCRGRKIKCDGEQPCEACINYNQECTYSTDKKARYGGPLYVEELEKKIERLQYALVQFVPGINIKRVLASDHASQVLPTFIEPPIAKRPTERLSRAHSKDKELLDTMIQATGRLDIDGMGRCDYHGDFSGLAFLDRISERCCQLLNRDTEKEISSKLFPPRGYSPSNVEPETPLESSRNVALPPKTVATYLTTIAIGDACCLLRFIHKPSFDKRLDRIYDIGPDHYSPEDKDFMSLLYVTLALGELYAGKPSEEDRPASSEVDKAKGAKYFRAGQVLIDAMDCHDITSLQTILCMVIYFQSLGLMHCCYSYISVAIASAFRMGLHRSLVLRFFDPIEQEVRKRAFWVLQTMDTYVATMLGLPKNIRAEDFDQDLPIDIDDEFITADGIIPMPDGHTSIMAVANAHTKLLLIMANVVARIYPNQKQLSRECSSYQVDYTRVVNVEAELEDWFRNVAEPPTVAVPVSPKALGLQLLLRLAYAHVQMVLYRPFIQHLVRAKSDEVPEMRSYACASACVTASMQVIWIVEQMDTHGLLIGAYWFTVYITFFAVMSLCMFILGNAGDPTASEAMAAAVKGRAILFRLSSESASAARCVASLGNIFDKISSAHLTTPPMINGNQDMDLYTDAMTPPSLPMASAGPQLGSEVGLGMGMGLSAPQIPTFDQSMHSPLTLMTDAPLSASGSTMPLAAHDGGFEGETNSFPVFPPAWLDQAWALQTPESDQMSQTPF</sequence>
<dbReference type="GO" id="GO:0000981">
    <property type="term" value="F:DNA-binding transcription factor activity, RNA polymerase II-specific"/>
    <property type="evidence" value="ECO:0007669"/>
    <property type="project" value="InterPro"/>
</dbReference>
<evidence type="ECO:0000256" key="7">
    <source>
        <dbReference type="SAM" id="MobiDB-lite"/>
    </source>
</evidence>
<dbReference type="SMART" id="SM00066">
    <property type="entry name" value="GAL4"/>
    <property type="match status" value="1"/>
</dbReference>
<feature type="transmembrane region" description="Helical" evidence="8">
    <location>
        <begin position="576"/>
        <end position="596"/>
    </location>
</feature>
<dbReference type="EMBL" id="JAFJYH010000244">
    <property type="protein sequence ID" value="KAG4414901.1"/>
    <property type="molecule type" value="Genomic_DNA"/>
</dbReference>
<evidence type="ECO:0000256" key="3">
    <source>
        <dbReference type="ARBA" id="ARBA00023015"/>
    </source>
</evidence>
<dbReference type="GO" id="GO:0045944">
    <property type="term" value="P:positive regulation of transcription by RNA polymerase II"/>
    <property type="evidence" value="ECO:0007669"/>
    <property type="project" value="TreeGrafter"/>
</dbReference>
<reference evidence="10" key="1">
    <citation type="submission" date="2021-02" db="EMBL/GenBank/DDBJ databases">
        <title>Genome sequence Cadophora malorum strain M34.</title>
        <authorList>
            <person name="Stefanovic E."/>
            <person name="Vu D."/>
            <person name="Scully C."/>
            <person name="Dijksterhuis J."/>
            <person name="Roader J."/>
            <person name="Houbraken J."/>
        </authorList>
    </citation>
    <scope>NUCLEOTIDE SEQUENCE</scope>
    <source>
        <strain evidence="10">M34</strain>
    </source>
</reference>
<keyword evidence="8" id="KW-0472">Membrane</keyword>
<dbReference type="PROSITE" id="PS50048">
    <property type="entry name" value="ZN2_CY6_FUNGAL_2"/>
    <property type="match status" value="1"/>
</dbReference>
<proteinExistence type="predicted"/>
<keyword evidence="11" id="KW-1185">Reference proteome</keyword>
<evidence type="ECO:0000256" key="2">
    <source>
        <dbReference type="ARBA" id="ARBA00022723"/>
    </source>
</evidence>
<dbReference type="AlphaFoldDB" id="A0A8H7T8I9"/>
<evidence type="ECO:0000256" key="5">
    <source>
        <dbReference type="ARBA" id="ARBA00023163"/>
    </source>
</evidence>
<evidence type="ECO:0000256" key="6">
    <source>
        <dbReference type="ARBA" id="ARBA00023242"/>
    </source>
</evidence>
<feature type="region of interest" description="Disordered" evidence="7">
    <location>
        <begin position="11"/>
        <end position="34"/>
    </location>
</feature>
<dbReference type="GO" id="GO:0008270">
    <property type="term" value="F:zinc ion binding"/>
    <property type="evidence" value="ECO:0007669"/>
    <property type="project" value="InterPro"/>
</dbReference>
<dbReference type="GO" id="GO:0006351">
    <property type="term" value="P:DNA-templated transcription"/>
    <property type="evidence" value="ECO:0007669"/>
    <property type="project" value="InterPro"/>
</dbReference>
<dbReference type="InterPro" id="IPR001138">
    <property type="entry name" value="Zn2Cys6_DnaBD"/>
</dbReference>
<organism evidence="10 11">
    <name type="scientific">Cadophora malorum</name>
    <dbReference type="NCBI Taxonomy" id="108018"/>
    <lineage>
        <taxon>Eukaryota</taxon>
        <taxon>Fungi</taxon>
        <taxon>Dikarya</taxon>
        <taxon>Ascomycota</taxon>
        <taxon>Pezizomycotina</taxon>
        <taxon>Leotiomycetes</taxon>
        <taxon>Helotiales</taxon>
        <taxon>Ploettnerulaceae</taxon>
        <taxon>Cadophora</taxon>
    </lineage>
</organism>
<keyword evidence="8" id="KW-1133">Transmembrane helix</keyword>
<evidence type="ECO:0000256" key="8">
    <source>
        <dbReference type="SAM" id="Phobius"/>
    </source>
</evidence>
<dbReference type="CDD" id="cd12148">
    <property type="entry name" value="fungal_TF_MHR"/>
    <property type="match status" value="1"/>
</dbReference>
<dbReference type="Gene3D" id="4.10.240.10">
    <property type="entry name" value="Zn(2)-C6 fungal-type DNA-binding domain"/>
    <property type="match status" value="1"/>
</dbReference>
<name>A0A8H7T8I9_9HELO</name>
<dbReference type="Pfam" id="PF00172">
    <property type="entry name" value="Zn_clus"/>
    <property type="match status" value="1"/>
</dbReference>
<dbReference type="CDD" id="cd00067">
    <property type="entry name" value="GAL4"/>
    <property type="match status" value="1"/>
</dbReference>
<dbReference type="PANTHER" id="PTHR47540">
    <property type="entry name" value="THIAMINE REPRESSIBLE GENES REGULATORY PROTEIN THI5"/>
    <property type="match status" value="1"/>
</dbReference>
<dbReference type="GO" id="GO:0043565">
    <property type="term" value="F:sequence-specific DNA binding"/>
    <property type="evidence" value="ECO:0007669"/>
    <property type="project" value="TreeGrafter"/>
</dbReference>
<evidence type="ECO:0000256" key="4">
    <source>
        <dbReference type="ARBA" id="ARBA00023125"/>
    </source>
</evidence>
<feature type="domain" description="Zn(2)-C6 fungal-type" evidence="9">
    <location>
        <begin position="37"/>
        <end position="66"/>
    </location>
</feature>
<evidence type="ECO:0000259" key="9">
    <source>
        <dbReference type="PROSITE" id="PS50048"/>
    </source>
</evidence>
<keyword evidence="4" id="KW-0238">DNA-binding</keyword>
<gene>
    <name evidence="10" type="ORF">IFR04_011977</name>
</gene>
<accession>A0A8H7T8I9</accession>
<evidence type="ECO:0000313" key="10">
    <source>
        <dbReference type="EMBL" id="KAG4414901.1"/>
    </source>
</evidence>
<evidence type="ECO:0000256" key="1">
    <source>
        <dbReference type="ARBA" id="ARBA00004123"/>
    </source>
</evidence>
<comment type="subcellular location">
    <subcellularLocation>
        <location evidence="1">Nucleus</location>
    </subcellularLocation>
</comment>
<comment type="caution">
    <text evidence="10">The sequence shown here is derived from an EMBL/GenBank/DDBJ whole genome shotgun (WGS) entry which is preliminary data.</text>
</comment>
<dbReference type="Pfam" id="PF04082">
    <property type="entry name" value="Fungal_trans"/>
    <property type="match status" value="1"/>
</dbReference>
<keyword evidence="3" id="KW-0805">Transcription regulation</keyword>
<dbReference type="InterPro" id="IPR051711">
    <property type="entry name" value="Stress_Response_Reg"/>
</dbReference>
<protein>
    <recommendedName>
        <fullName evidence="9">Zn(2)-C6 fungal-type domain-containing protein</fullName>
    </recommendedName>
</protein>
<keyword evidence="5" id="KW-0804">Transcription</keyword>
<keyword evidence="6" id="KW-0539">Nucleus</keyword>
<dbReference type="InterPro" id="IPR036864">
    <property type="entry name" value="Zn2-C6_fun-type_DNA-bd_sf"/>
</dbReference>
<dbReference type="OrthoDB" id="422427at2759"/>
<keyword evidence="2" id="KW-0479">Metal-binding</keyword>
<feature type="compositionally biased region" description="Polar residues" evidence="7">
    <location>
        <begin position="203"/>
        <end position="217"/>
    </location>
</feature>
<dbReference type="PANTHER" id="PTHR47540:SF6">
    <property type="entry name" value="ZN(II)2CYS6 TRANSCRIPTION FACTOR (EUROFUNG)"/>
    <property type="match status" value="1"/>
</dbReference>
<feature type="region of interest" description="Disordered" evidence="7">
    <location>
        <begin position="195"/>
        <end position="217"/>
    </location>
</feature>
<keyword evidence="8" id="KW-0812">Transmembrane</keyword>
<dbReference type="SMART" id="SM00906">
    <property type="entry name" value="Fungal_trans"/>
    <property type="match status" value="1"/>
</dbReference>
<dbReference type="Proteomes" id="UP000664132">
    <property type="component" value="Unassembled WGS sequence"/>
</dbReference>
<dbReference type="InterPro" id="IPR007219">
    <property type="entry name" value="XnlR_reg_dom"/>
</dbReference>
<evidence type="ECO:0000313" key="11">
    <source>
        <dbReference type="Proteomes" id="UP000664132"/>
    </source>
</evidence>
<dbReference type="SUPFAM" id="SSF57701">
    <property type="entry name" value="Zn2/Cys6 DNA-binding domain"/>
    <property type="match status" value="1"/>
</dbReference>
<dbReference type="PROSITE" id="PS00463">
    <property type="entry name" value="ZN2_CY6_FUNGAL_1"/>
    <property type="match status" value="1"/>
</dbReference>
<dbReference type="GO" id="GO:0005634">
    <property type="term" value="C:nucleus"/>
    <property type="evidence" value="ECO:0007669"/>
    <property type="project" value="UniProtKB-SubCell"/>
</dbReference>